<protein>
    <submittedName>
        <fullName evidence="7">DUF1778 domain-containing protein</fullName>
    </submittedName>
</protein>
<sequence>MERTTQARPAKPAKSTQVNIRVEPTQLATIDAAAEALGRNRTAFMLETAVQAAEAVLLDKRLFAVDDETYQRFVDRLDAPPAANPRLRALLRRKAPWEK</sequence>
<evidence type="ECO:0000313" key="8">
    <source>
        <dbReference type="Proteomes" id="UP001139311"/>
    </source>
</evidence>
<reference evidence="7" key="1">
    <citation type="submission" date="2021-10" db="EMBL/GenBank/DDBJ databases">
        <title>Roseicella aerolatum sp. nov., isolated from aerosols of e-waste dismantling site.</title>
        <authorList>
            <person name="Qin T."/>
        </authorList>
    </citation>
    <scope>NUCLEOTIDE SEQUENCE</scope>
    <source>
        <strain evidence="7">GB24</strain>
    </source>
</reference>
<dbReference type="SUPFAM" id="SSF47598">
    <property type="entry name" value="Ribbon-helix-helix"/>
    <property type="match status" value="1"/>
</dbReference>
<evidence type="ECO:0000256" key="4">
    <source>
        <dbReference type="ARBA" id="ARBA00023125"/>
    </source>
</evidence>
<evidence type="ECO:0000313" key="7">
    <source>
        <dbReference type="EMBL" id="MCB4824564.1"/>
    </source>
</evidence>
<dbReference type="AlphaFoldDB" id="A0A9X1II58"/>
<dbReference type="EMBL" id="JAJAQI010000046">
    <property type="protein sequence ID" value="MCB4824564.1"/>
    <property type="molecule type" value="Genomic_DNA"/>
</dbReference>
<keyword evidence="5" id="KW-0804">Transcription</keyword>
<comment type="similarity">
    <text evidence="6">Belongs to the TacA antitoxin family.</text>
</comment>
<evidence type="ECO:0000256" key="3">
    <source>
        <dbReference type="ARBA" id="ARBA00023015"/>
    </source>
</evidence>
<evidence type="ECO:0000256" key="1">
    <source>
        <dbReference type="ARBA" id="ARBA00022491"/>
    </source>
</evidence>
<evidence type="ECO:0000256" key="6">
    <source>
        <dbReference type="ARBA" id="ARBA00049988"/>
    </source>
</evidence>
<accession>A0A9X1II58</accession>
<keyword evidence="4" id="KW-0238">DNA-binding</keyword>
<dbReference type="PANTHER" id="PTHR35401">
    <property type="entry name" value="COPG FAMILY HELIX-TURN-HELIX PROTEIN-RELATED-RELATED"/>
    <property type="match status" value="1"/>
</dbReference>
<dbReference type="Pfam" id="PF08681">
    <property type="entry name" value="TacA1"/>
    <property type="match status" value="1"/>
</dbReference>
<keyword evidence="8" id="KW-1185">Reference proteome</keyword>
<comment type="caution">
    <text evidence="7">The sequence shown here is derived from an EMBL/GenBank/DDBJ whole genome shotgun (WGS) entry which is preliminary data.</text>
</comment>
<dbReference type="InterPro" id="IPR010985">
    <property type="entry name" value="Ribbon_hlx_hlx"/>
</dbReference>
<dbReference type="InterPro" id="IPR014795">
    <property type="entry name" value="TacA_1-like"/>
</dbReference>
<dbReference type="Proteomes" id="UP001139311">
    <property type="component" value="Unassembled WGS sequence"/>
</dbReference>
<proteinExistence type="inferred from homology"/>
<evidence type="ECO:0000256" key="2">
    <source>
        <dbReference type="ARBA" id="ARBA00022649"/>
    </source>
</evidence>
<dbReference type="RefSeq" id="WP_226612461.1">
    <property type="nucleotide sequence ID" value="NZ_JAJAQI010000046.1"/>
</dbReference>
<keyword evidence="2" id="KW-1277">Toxin-antitoxin system</keyword>
<keyword evidence="1" id="KW-0678">Repressor</keyword>
<dbReference type="GO" id="GO:0006355">
    <property type="term" value="P:regulation of DNA-templated transcription"/>
    <property type="evidence" value="ECO:0007669"/>
    <property type="project" value="InterPro"/>
</dbReference>
<keyword evidence="3" id="KW-0805">Transcription regulation</keyword>
<gene>
    <name evidence="7" type="ORF">LHA35_22820</name>
</gene>
<name>A0A9X1II58_9PROT</name>
<evidence type="ECO:0000256" key="5">
    <source>
        <dbReference type="ARBA" id="ARBA00023163"/>
    </source>
</evidence>
<dbReference type="Gene3D" id="1.20.5.780">
    <property type="entry name" value="Single helix bin"/>
    <property type="match status" value="1"/>
</dbReference>
<dbReference type="PANTHER" id="PTHR35401:SF1">
    <property type="entry name" value="CYTOPLASMIC PROTEIN"/>
    <property type="match status" value="1"/>
</dbReference>
<organism evidence="7 8">
    <name type="scientific">Roseicella aerolata</name>
    <dbReference type="NCBI Taxonomy" id="2883479"/>
    <lineage>
        <taxon>Bacteria</taxon>
        <taxon>Pseudomonadati</taxon>
        <taxon>Pseudomonadota</taxon>
        <taxon>Alphaproteobacteria</taxon>
        <taxon>Acetobacterales</taxon>
        <taxon>Roseomonadaceae</taxon>
        <taxon>Roseicella</taxon>
    </lineage>
</organism>
<dbReference type="GO" id="GO:0003677">
    <property type="term" value="F:DNA binding"/>
    <property type="evidence" value="ECO:0007669"/>
    <property type="project" value="UniProtKB-KW"/>
</dbReference>